<evidence type="ECO:0000259" key="2">
    <source>
        <dbReference type="Pfam" id="PF20586"/>
    </source>
</evidence>
<comment type="caution">
    <text evidence="3">The sequence shown here is derived from an EMBL/GenBank/DDBJ whole genome shotgun (WGS) entry which is preliminary data.</text>
</comment>
<dbReference type="Proteomes" id="UP000185860">
    <property type="component" value="Unassembled WGS sequence"/>
</dbReference>
<evidence type="ECO:0000256" key="1">
    <source>
        <dbReference type="SAM" id="Coils"/>
    </source>
</evidence>
<organism evidence="3 4">
    <name type="scientific">[Phormidium ambiguum] IAM M-71</name>
    <dbReference type="NCBI Taxonomy" id="454136"/>
    <lineage>
        <taxon>Bacteria</taxon>
        <taxon>Bacillati</taxon>
        <taxon>Cyanobacteriota</taxon>
        <taxon>Cyanophyceae</taxon>
        <taxon>Oscillatoriophycideae</taxon>
        <taxon>Aerosakkonematales</taxon>
        <taxon>Aerosakkonemataceae</taxon>
        <taxon>Floridanema</taxon>
    </lineage>
</organism>
<evidence type="ECO:0000313" key="3">
    <source>
        <dbReference type="EMBL" id="OKH29621.1"/>
    </source>
</evidence>
<gene>
    <name evidence="3" type="ORF">NIES2119_32075</name>
</gene>
<dbReference type="STRING" id="454136.NIES2119_32075"/>
<feature type="coiled-coil region" evidence="1">
    <location>
        <begin position="129"/>
        <end position="170"/>
    </location>
</feature>
<sequence length="264" mass="30331">MSKASNSVTEGILELSSNKFLEVGGALWFKALDELTSFRFEGKDGSFTARKERPLKKRSEDTGSGEPEYSDNVAYWYAYRKVEGKTRKRYIGKTEDLTQERLEEIATLLDQLPEKRQPKEETANFDSPYRLLENKLWIAQENNKSLQAENEELKTKLFQLEGQLEQMKSQAIAEVTDRNQQQTLVTGYDLLNIVKGKNPKTKIPVKELCWIAEAINDGTIIPGNMADMVEHYKKEAKAMSEAFHDQHNNYIKLRDRTVGKKSGW</sequence>
<protein>
    <recommendedName>
        <fullName evidence="2">DUF6788 domain-containing protein</fullName>
    </recommendedName>
</protein>
<proteinExistence type="predicted"/>
<dbReference type="InterPro" id="IPR046738">
    <property type="entry name" value="DUF6788"/>
</dbReference>
<dbReference type="EMBL" id="MRCE01000087">
    <property type="protein sequence ID" value="OKH29621.1"/>
    <property type="molecule type" value="Genomic_DNA"/>
</dbReference>
<name>A0A1U7I126_9CYAN</name>
<dbReference type="Pfam" id="PF20586">
    <property type="entry name" value="DUF6788"/>
    <property type="match status" value="1"/>
</dbReference>
<reference evidence="3 4" key="1">
    <citation type="submission" date="2016-11" db="EMBL/GenBank/DDBJ databases">
        <title>Draft Genome Sequences of Nine Cyanobacterial Strains from Diverse Habitats.</title>
        <authorList>
            <person name="Zhu T."/>
            <person name="Hou S."/>
            <person name="Lu X."/>
            <person name="Hess W.R."/>
        </authorList>
    </citation>
    <scope>NUCLEOTIDE SEQUENCE [LARGE SCALE GENOMIC DNA]</scope>
    <source>
        <strain evidence="3 4">IAM M-71</strain>
    </source>
</reference>
<dbReference type="AlphaFoldDB" id="A0A1U7I126"/>
<feature type="domain" description="DUF6788" evidence="2">
    <location>
        <begin position="74"/>
        <end position="96"/>
    </location>
</feature>
<dbReference type="OrthoDB" id="518043at2"/>
<accession>A0A1U7I126</accession>
<evidence type="ECO:0000313" key="4">
    <source>
        <dbReference type="Proteomes" id="UP000185860"/>
    </source>
</evidence>
<keyword evidence="1" id="KW-0175">Coiled coil</keyword>
<dbReference type="RefSeq" id="WP_073597549.1">
    <property type="nucleotide sequence ID" value="NZ_MRCE01000087.1"/>
</dbReference>